<dbReference type="EMBL" id="CP157947">
    <property type="protein sequence ID" value="XBS68478.1"/>
    <property type="molecule type" value="Genomic_DNA"/>
</dbReference>
<name>A0AAU7Q607_9GAMM</name>
<keyword evidence="2" id="KW-0677">Repeat</keyword>
<evidence type="ECO:0000256" key="3">
    <source>
        <dbReference type="ARBA" id="ARBA00022803"/>
    </source>
</evidence>
<organism evidence="6">
    <name type="scientific">Acerihabitans sp. KWT182</name>
    <dbReference type="NCBI Taxonomy" id="3157919"/>
    <lineage>
        <taxon>Bacteria</taxon>
        <taxon>Pseudomonadati</taxon>
        <taxon>Pseudomonadota</taxon>
        <taxon>Gammaproteobacteria</taxon>
        <taxon>Enterobacterales</taxon>
        <taxon>Pectobacteriaceae</taxon>
        <taxon>Acerihabitans</taxon>
    </lineage>
</organism>
<evidence type="ECO:0000256" key="1">
    <source>
        <dbReference type="ARBA" id="ARBA00022729"/>
    </source>
</evidence>
<evidence type="ECO:0000259" key="5">
    <source>
        <dbReference type="Pfam" id="PF05420"/>
    </source>
</evidence>
<protein>
    <submittedName>
        <fullName evidence="6">Cellulose synthase subunit BcsC-related outer membrane protein</fullName>
    </submittedName>
</protein>
<accession>A0AAU7Q607</accession>
<feature type="compositionally biased region" description="Low complexity" evidence="4">
    <location>
        <begin position="32"/>
        <end position="41"/>
    </location>
</feature>
<proteinExistence type="predicted"/>
<dbReference type="InterPro" id="IPR008410">
    <property type="entry name" value="BCSC_C"/>
</dbReference>
<feature type="domain" description="Cellulose synthase operon C C-terminal" evidence="5">
    <location>
        <begin position="26"/>
        <end position="128"/>
    </location>
</feature>
<reference evidence="6" key="1">
    <citation type="submission" date="2024-06" db="EMBL/GenBank/DDBJ databases">
        <authorList>
            <person name="Coelho C."/>
            <person name="Bento M."/>
            <person name="Garcia E."/>
            <person name="Camelo A."/>
            <person name="Brandao I."/>
            <person name="Espirito Santo C."/>
            <person name="Trovao J."/>
            <person name="Verissimo A."/>
            <person name="Costa J."/>
            <person name="Tiago I."/>
        </authorList>
    </citation>
    <scope>NUCLEOTIDE SEQUENCE</scope>
    <source>
        <strain evidence="6">KWT182</strain>
    </source>
</reference>
<feature type="region of interest" description="Disordered" evidence="4">
    <location>
        <begin position="32"/>
        <end position="57"/>
    </location>
</feature>
<evidence type="ECO:0000313" key="6">
    <source>
        <dbReference type="EMBL" id="XBS68478.1"/>
    </source>
</evidence>
<gene>
    <name evidence="6" type="ORF">ABK905_17410</name>
</gene>
<dbReference type="AlphaFoldDB" id="A0AAU7Q607"/>
<dbReference type="GO" id="GO:0030244">
    <property type="term" value="P:cellulose biosynthetic process"/>
    <property type="evidence" value="ECO:0007669"/>
    <property type="project" value="InterPro"/>
</dbReference>
<sequence length="129" mass="13271">MSEVSSDRFGTGPLQHADRVIAAAAAQAAATADGTTAATVDTDADAQDSQQSNGVVTNLSLSGDSYRVDIGSTPLGSDITRIVGGVRWSPALSAFSRLNLVAERRAVTDSLLSYVGVKDQLTGTTWGGR</sequence>
<keyword evidence="1" id="KW-0732">Signal</keyword>
<dbReference type="GO" id="GO:0019867">
    <property type="term" value="C:outer membrane"/>
    <property type="evidence" value="ECO:0007669"/>
    <property type="project" value="InterPro"/>
</dbReference>
<evidence type="ECO:0000256" key="4">
    <source>
        <dbReference type="SAM" id="MobiDB-lite"/>
    </source>
</evidence>
<evidence type="ECO:0000256" key="2">
    <source>
        <dbReference type="ARBA" id="ARBA00022737"/>
    </source>
</evidence>
<keyword evidence="3" id="KW-0802">TPR repeat</keyword>
<dbReference type="Pfam" id="PF05420">
    <property type="entry name" value="BCSC_C"/>
    <property type="match status" value="1"/>
</dbReference>